<feature type="coiled-coil region" evidence="1">
    <location>
        <begin position="2801"/>
        <end position="2849"/>
    </location>
</feature>
<sequence length="3343" mass="367674">MPKAIIIRLHPEEPVSGVGFGDFLADLVITAVDLSLGAPSPTSAGVRQLGQASFTSSVATTRIVQHTYVPAIAPEPAAVATAVIELIAPWPEHEDPDVWLRVERNGSRIANIRVHYNTPQVTLTAAELANKADYPLLEPTSLYLTLPPPGREIDPTDAHVELPSDGSPPNFADLLTAVRLVLQHENSGATPSPAIEDLTAAQCRHVAFELVYERTLFPFAGPATGNLAFLYTEPQASSDGNRNARRQFEANLLSYEATHDARAQLLTGYVVALAAALRCEQRSIQADLVGLTVPVRLDPNVSPTGKVRDVEVLLVNGPDFVVPAEFFYALTAELPAAVSFETRYRSVTAKSEAQNVSLLEAAFDRGVIAEPATPTAVPAVGSISRYHAARRLRLLGMRTGSRYLVEAQVDALVRAWLTFPSAGAPSRDIREFWQNEVTVQPLLRAHLRLLLAVITEQQDPSALVDALRNELGADTVEELVAVTLDQWSELFENDPSLLPANTLPGTTQERVRAFVRRLERFFDFSLGGTSLVQAQPSEVPTFGPSPADPLGKLLDALGGLPITPSGAAFEQALLDVFPADEAARAWLRAAAEALSELFTLTQGVNPPSFQFSVMEALYARGFTSRARIAALTLADFRASLVGTVAYPIADMLHEEAGGSDRDEPPGATPFRPINPDGQLVNCVPPAHRSSLGPVAYLQELLQISDRSTCRGDEAFESGEASEVTLSELVAARRGPVGELLATWANTNVCLPVVDLVNESLERLVTEVAVGTAQPAGAVHDTSQTSLHHHLLATPAHQADPAAHDPVLLFGVLPEHSSPATPVALPAAYEVLKTDFSAPNLPYSEPLAIVRAYLRRLCTSRFEIMRVFRRDITEFVLRPGAPEPTGFPAHQWRYPVRFEIACEYLGITPEESTLFTGGEGAPSTAELYGSPGGESFPGEVLPLPSFLSRLGLDYCELVELAQLGFVDIGIDGPLSPPSPDLPACEPCCPDDYRLVIRSGQEGLSESLRRIAIFVRLWRKLQALPCARYALAEFGEIARELGLSSGSGELNPDFLRQLVAFQMLCDDLALRLRDSREGSAAVSGLHLHLLALWRGPEHSKWAWAVGHVIERIGECARKKHHCAARSPRFLKLLSENLDPLSALAGFDPAVSAHTWFARPSHTLRFVEVLQKIYASRFAIGDLLFALRSEPHLAGEDPLPLQPDNEAREDPLATPDDACEGSLWRLRRKLLEVEVDDEHAQKLGWTYIVRSLRDDFGLSTDASGEPLLSLARHFFPHVLHGTGGAPGATAASSYRVPLSNTSPGMWNSPDGPFDYDPVRKELGVSIPLTDQAVLEKLQRIRQLRTAAEGSAEQEAVRALYFAPRRELARFAFLFPDFGEAERSLIEGPDEAARFAFFQRAFAVFQRRAVLIAQHLSEHVASVTGEPRKGGDQLAKLVLRHLFADENFALSAWEADSGVPPVLTWSDPAQAGALSALVGLVGTGLLGEYRAFAAGASADVLYRELRSPSRAFGEARDFWNAPVPTVLPALDLALSAAQGEFVGVRNGFALRNDDGTALGGAQGFAVTWNGVLLVEQGGDYTFHAGVPRPDGETPLPECPGHLRWRVSLRRGQRSWVLLSHHWDGDPASSSCSDSLSLRRGAYDLTIELIACPPAFERAESTLARQTGFELAYEGPDSADQVVAIPNDKLYVAAKNVRLGAGIGSRQDGFVEPAAYLNERYYSTLRDVRRTYQRAFRALLFAWRHGLHAEPSADDGQSELGYLLSKAESFAGITFYPSGGAFAPHRAWLDFDLLPVDDNYHPPAGDQRQHPSRPRAQALFDWWERIFDYTMLRTRANTAPERPAWLLFHEAAERHPDDPAHLLRHIGVDLSHAPLVLRYDPDFSLSGTGSDLENERWPVRIFHAELLLERVRRKFTVEDIRLAQPDRWAADNPAASGGTENLTRFVRRGYLENGQPRRYLELGSLNDPLRESARAALLAYLCRLDRVALPWGGFARNPRDLSDLLLIDVEAGLCQRASRIEEAVSAVQAFVRRTLLGLEPDWLAPAELPLVWERRFKTLVIWQACKGRVFYRENWIEWDELATSRRSEGFRLFEDQLRSTNLSIATPASLTQFEAPTPPPAPGHALVQAREPSVTRFVHPPQVEALGLMGTRDRHGRPTWLSDVNRSGLPSAVSPPNDVVTVLQLEHGERLPLWIESAIRLGARFLRVAAAGDPPASNTYRVHEPLPGCCVQCGTIHPPTLDEYYFWLTDAKHFAPVTQDANVSSTEAAPEGSGPASAWRSPEDLPTLLDWKGHPTLHLCWARVHNGELKQPRRSSDGLRLAADVTTRDLTLQLVGRFADSLKFEVVREGAPLSIGAPADPGAEVNATGLHGGDAPGFRYDLVTDSAEVLPLLEDPEEPGPFFNELAAYPYFLHHTPGAPLYPTLVFSLSVVAAGSLRAHCRYQAALGWYAAAASVHEDAAWCPDGQDGDERGTCCGSGEVSAPRARRRALYLSWLETSLAWADSLLRVNTPESFQQARVVLDSAARLLGPAPKTVASSSEGEDDSVQTVTTFFAEGVPLNPRLLALYERVADRRALVHACLSGRRLQNGKPQRDLPYFGEQALFDGWRASESSCDDEGLCCLHGGLYRLANRLPKALELANETRNLGAALLSAFEKGDAEYLSSLRATHERQILSLALDIRKNQWRETDWQVQALDFAKQIAQTRRRYTQGLIDAGLNTGERDFQDLTEAANGVRTAGNVSEIVAEIMHFIPDVHVGTVNFTTLPLGSKIAYVFQAVARIARTTSDILTATAGLRLTEGGWARREDDWRHQVEVLDLEIEQIERQRLGAERRRDMALRELNNQQRQLEQVGEVQDFLRDKFTSHELYLWLQKETAALYHQLYEVALHEARMAQRAYNLELGHESDCFLPTAPWDDLHEGLLAGERLSVALRQMESAYLCKNLREYELTKHISLRCFSPVFLMQLKTTGCTEIELPEWLFDLDYPGHYMRRIRSVSLTLPCVTGPYQGIQCRLTLLSSRIRVDPRLRGPDGRCCDEPPVVPTPDPCACHDSSVQLASAPTPLADAYAVLPGDSRVVQRYGAHSAIATSSGQNDAGLFEVSFADPRYLPFEYEGAVSRWRIELPLENNYFDLDTLSDCVMHLRYTAREGGSVLAAAARASASRALPDGGVRLFEVRREWPDLWARLSTPHKPKAGGPRTLELRWGRDSFAFLPGQRELHVVRLELLFELEQPRAVRGECTRPCAEVVSDARASHTLVLSVKDPHGCGCGEADCQDCGCRLLHIDCVASEAWPGLYHGALTVELPVPPEECTVAELRFPERVGKVARAYVLCGYRAERLPSASLPAGGSP</sequence>
<accession>A0A2L0EWF7</accession>
<reference evidence="5 6" key="1">
    <citation type="submission" date="2015-09" db="EMBL/GenBank/DDBJ databases">
        <title>Sorangium comparison.</title>
        <authorList>
            <person name="Zaburannyi N."/>
            <person name="Bunk B."/>
            <person name="Overmann J."/>
            <person name="Mueller R."/>
        </authorList>
    </citation>
    <scope>NUCLEOTIDE SEQUENCE [LARGE SCALE GENOMIC DNA]</scope>
    <source>
        <strain evidence="5 6">So ce26</strain>
    </source>
</reference>
<feature type="domain" description="ABC toxin N-terminal" evidence="4">
    <location>
        <begin position="1962"/>
        <end position="2073"/>
    </location>
</feature>
<evidence type="ECO:0000313" key="5">
    <source>
        <dbReference type="EMBL" id="AUX43626.1"/>
    </source>
</evidence>
<dbReference type="EMBL" id="CP012673">
    <property type="protein sequence ID" value="AUX43626.1"/>
    <property type="molecule type" value="Genomic_DNA"/>
</dbReference>
<proteinExistence type="predicted"/>
<protein>
    <submittedName>
        <fullName evidence="5">Uncharacterized protein</fullName>
    </submittedName>
</protein>
<name>A0A2L0EWF7_SORCE</name>
<dbReference type="InterPro" id="IPR040840">
    <property type="entry name" value="TcA_TcB_BD"/>
</dbReference>
<dbReference type="OrthoDB" id="9781691at2"/>
<evidence type="ECO:0000313" key="6">
    <source>
        <dbReference type="Proteomes" id="UP000238348"/>
    </source>
</evidence>
<dbReference type="Pfam" id="PF18276">
    <property type="entry name" value="TcA_TcB_BD"/>
    <property type="match status" value="1"/>
</dbReference>
<evidence type="ECO:0000259" key="4">
    <source>
        <dbReference type="Pfam" id="PF20220"/>
    </source>
</evidence>
<evidence type="ECO:0000256" key="2">
    <source>
        <dbReference type="SAM" id="MobiDB-lite"/>
    </source>
</evidence>
<dbReference type="Pfam" id="PF20220">
    <property type="entry name" value="ABC_toxin_N"/>
    <property type="match status" value="1"/>
</dbReference>
<organism evidence="5 6">
    <name type="scientific">Sorangium cellulosum</name>
    <name type="common">Polyangium cellulosum</name>
    <dbReference type="NCBI Taxonomy" id="56"/>
    <lineage>
        <taxon>Bacteria</taxon>
        <taxon>Pseudomonadati</taxon>
        <taxon>Myxococcota</taxon>
        <taxon>Polyangia</taxon>
        <taxon>Polyangiales</taxon>
        <taxon>Polyangiaceae</taxon>
        <taxon>Sorangium</taxon>
    </lineage>
</organism>
<evidence type="ECO:0000259" key="3">
    <source>
        <dbReference type="Pfam" id="PF18276"/>
    </source>
</evidence>
<feature type="compositionally biased region" description="Basic and acidic residues" evidence="2">
    <location>
        <begin position="655"/>
        <end position="664"/>
    </location>
</feature>
<feature type="region of interest" description="Disordered" evidence="2">
    <location>
        <begin position="2257"/>
        <end position="2276"/>
    </location>
</feature>
<dbReference type="Proteomes" id="UP000238348">
    <property type="component" value="Chromosome"/>
</dbReference>
<feature type="domain" description="Tc toxin complex TcA C-terminal TcB-binding" evidence="3">
    <location>
        <begin position="2820"/>
        <end position="3140"/>
    </location>
</feature>
<keyword evidence="1" id="KW-0175">Coiled coil</keyword>
<gene>
    <name evidence="5" type="ORF">SOCE26_050780</name>
</gene>
<dbReference type="RefSeq" id="WP_159397274.1">
    <property type="nucleotide sequence ID" value="NZ_CP012673.1"/>
</dbReference>
<dbReference type="InterPro" id="IPR046839">
    <property type="entry name" value="ABC_toxin_N"/>
</dbReference>
<feature type="region of interest" description="Disordered" evidence="2">
    <location>
        <begin position="655"/>
        <end position="674"/>
    </location>
</feature>
<evidence type="ECO:0000256" key="1">
    <source>
        <dbReference type="SAM" id="Coils"/>
    </source>
</evidence>